<protein>
    <submittedName>
        <fullName evidence="1">Uncharacterized protein</fullName>
    </submittedName>
</protein>
<dbReference type="Proteomes" id="UP001055439">
    <property type="component" value="Chromosome 1"/>
</dbReference>
<accession>A0A9E7JBX1</accession>
<dbReference type="AlphaFoldDB" id="A0A9E7JBX1"/>
<keyword evidence="2" id="KW-1185">Reference proteome</keyword>
<evidence type="ECO:0000313" key="2">
    <source>
        <dbReference type="Proteomes" id="UP001055439"/>
    </source>
</evidence>
<proteinExistence type="predicted"/>
<sequence length="91" mass="10545">MEVLSYSAFQAPIVATRAAEERSVILEFQNEPETVSCRSKSIYATEGRTGIKQRYKDVKESWDFAQRVNIWKIVVLQLNSFDYAVLELLRI</sequence>
<organism evidence="1 2">
    <name type="scientific">Musa troglodytarum</name>
    <name type="common">fe'i banana</name>
    <dbReference type="NCBI Taxonomy" id="320322"/>
    <lineage>
        <taxon>Eukaryota</taxon>
        <taxon>Viridiplantae</taxon>
        <taxon>Streptophyta</taxon>
        <taxon>Embryophyta</taxon>
        <taxon>Tracheophyta</taxon>
        <taxon>Spermatophyta</taxon>
        <taxon>Magnoliopsida</taxon>
        <taxon>Liliopsida</taxon>
        <taxon>Zingiberales</taxon>
        <taxon>Musaceae</taxon>
        <taxon>Musa</taxon>
    </lineage>
</organism>
<reference evidence="1" key="1">
    <citation type="submission" date="2022-05" db="EMBL/GenBank/DDBJ databases">
        <title>The Musa troglodytarum L. genome provides insights into the mechanism of non-climacteric behaviour and enrichment of carotenoids.</title>
        <authorList>
            <person name="Wang J."/>
        </authorList>
    </citation>
    <scope>NUCLEOTIDE SEQUENCE</scope>
    <source>
        <tissue evidence="1">Leaf</tissue>
    </source>
</reference>
<name>A0A9E7JBX1_9LILI</name>
<evidence type="ECO:0000313" key="1">
    <source>
        <dbReference type="EMBL" id="URD75493.1"/>
    </source>
</evidence>
<dbReference type="EMBL" id="CP097502">
    <property type="protein sequence ID" value="URD75493.1"/>
    <property type="molecule type" value="Genomic_DNA"/>
</dbReference>
<gene>
    <name evidence="1" type="ORF">MUK42_35004</name>
</gene>